<protein>
    <submittedName>
        <fullName evidence="6">Helicase HerA domain-containing protein</fullName>
    </submittedName>
</protein>
<feature type="compositionally biased region" description="Basic and acidic residues" evidence="1">
    <location>
        <begin position="438"/>
        <end position="447"/>
    </location>
</feature>
<keyword evidence="2" id="KW-1133">Transmembrane helix</keyword>
<accession>A0ABD5QH76</accession>
<dbReference type="Proteomes" id="UP001595925">
    <property type="component" value="Unassembled WGS sequence"/>
</dbReference>
<evidence type="ECO:0000313" key="7">
    <source>
        <dbReference type="Proteomes" id="UP001595925"/>
    </source>
</evidence>
<dbReference type="InterPro" id="IPR058596">
    <property type="entry name" value="TraC-like_dom"/>
</dbReference>
<proteinExistence type="predicted"/>
<dbReference type="Pfam" id="PF26593">
    <property type="entry name" value="TraC-like"/>
    <property type="match status" value="1"/>
</dbReference>
<dbReference type="GO" id="GO:0004386">
    <property type="term" value="F:helicase activity"/>
    <property type="evidence" value="ECO:0007669"/>
    <property type="project" value="UniProtKB-KW"/>
</dbReference>
<dbReference type="Pfam" id="PF26592">
    <property type="entry name" value="PrgI_like"/>
    <property type="match status" value="1"/>
</dbReference>
<feature type="domain" description="TraC-like" evidence="5">
    <location>
        <begin position="147"/>
        <end position="361"/>
    </location>
</feature>
<dbReference type="InterPro" id="IPR002789">
    <property type="entry name" value="HerA_central"/>
</dbReference>
<feature type="transmembrane region" description="Helical" evidence="2">
    <location>
        <begin position="27"/>
        <end position="48"/>
    </location>
</feature>
<dbReference type="InterPro" id="IPR051162">
    <property type="entry name" value="T4SS_component"/>
</dbReference>
<gene>
    <name evidence="6" type="ORF">ACFPFO_15300</name>
</gene>
<keyword evidence="6" id="KW-0347">Helicase</keyword>
<dbReference type="EMBL" id="JBHSJG010000040">
    <property type="protein sequence ID" value="MFC4989108.1"/>
    <property type="molecule type" value="Genomic_DNA"/>
</dbReference>
<keyword evidence="2" id="KW-0472">Membrane</keyword>
<keyword evidence="6" id="KW-0067">ATP-binding</keyword>
<comment type="caution">
    <text evidence="6">The sequence shown here is derived from an EMBL/GenBank/DDBJ whole genome shotgun (WGS) entry which is preliminary data.</text>
</comment>
<reference evidence="6 7" key="1">
    <citation type="journal article" date="2019" name="Int. J. Syst. Evol. Microbiol.">
        <title>The Global Catalogue of Microorganisms (GCM) 10K type strain sequencing project: providing services to taxonomists for standard genome sequencing and annotation.</title>
        <authorList>
            <consortium name="The Broad Institute Genomics Platform"/>
            <consortium name="The Broad Institute Genome Sequencing Center for Infectious Disease"/>
            <person name="Wu L."/>
            <person name="Ma J."/>
        </authorList>
    </citation>
    <scope>NUCLEOTIDE SEQUENCE [LARGE SCALE GENOMIC DNA]</scope>
    <source>
        <strain evidence="6 7">CGMCC 1.15824</strain>
    </source>
</reference>
<feature type="transmembrane region" description="Helical" evidence="2">
    <location>
        <begin position="54"/>
        <end position="74"/>
    </location>
</feature>
<keyword evidence="2" id="KW-0812">Transmembrane</keyword>
<dbReference type="InterPro" id="IPR058597">
    <property type="entry name" value="PrgI-like_dom"/>
</dbReference>
<feature type="compositionally biased region" description="Basic and acidic residues" evidence="1">
    <location>
        <begin position="388"/>
        <end position="414"/>
    </location>
</feature>
<keyword evidence="7" id="KW-1185">Reference proteome</keyword>
<dbReference type="PANTHER" id="PTHR30121:SF6">
    <property type="entry name" value="SLR6007 PROTEIN"/>
    <property type="match status" value="1"/>
</dbReference>
<keyword evidence="6" id="KW-0547">Nucleotide-binding</keyword>
<dbReference type="PANTHER" id="PTHR30121">
    <property type="entry name" value="UNCHARACTERIZED PROTEIN YJGR-RELATED"/>
    <property type="match status" value="1"/>
</dbReference>
<organism evidence="6 7">
    <name type="scientific">Saliphagus infecundisoli</name>
    <dbReference type="NCBI Taxonomy" id="1849069"/>
    <lineage>
        <taxon>Archaea</taxon>
        <taxon>Methanobacteriati</taxon>
        <taxon>Methanobacteriota</taxon>
        <taxon>Stenosarchaea group</taxon>
        <taxon>Halobacteria</taxon>
        <taxon>Halobacteriales</taxon>
        <taxon>Natrialbaceae</taxon>
        <taxon>Saliphagus</taxon>
    </lineage>
</organism>
<feature type="compositionally biased region" description="Basic and acidic residues" evidence="1">
    <location>
        <begin position="491"/>
        <end position="508"/>
    </location>
</feature>
<dbReference type="Gene3D" id="3.40.50.300">
    <property type="entry name" value="P-loop containing nucleotide triphosphate hydrolases"/>
    <property type="match status" value="1"/>
</dbReference>
<name>A0ABD5QH76_9EURY</name>
<evidence type="ECO:0000259" key="5">
    <source>
        <dbReference type="Pfam" id="PF26593"/>
    </source>
</evidence>
<dbReference type="Pfam" id="PF01935">
    <property type="entry name" value="DUF87"/>
    <property type="match status" value="1"/>
</dbReference>
<dbReference type="SUPFAM" id="SSF52540">
    <property type="entry name" value="P-loop containing nucleoside triphosphate hydrolases"/>
    <property type="match status" value="1"/>
</dbReference>
<evidence type="ECO:0000256" key="2">
    <source>
        <dbReference type="SAM" id="Phobius"/>
    </source>
</evidence>
<dbReference type="Gene3D" id="1.10.8.730">
    <property type="match status" value="1"/>
</dbReference>
<dbReference type="AlphaFoldDB" id="A0ABD5QH76"/>
<evidence type="ECO:0000313" key="6">
    <source>
        <dbReference type="EMBL" id="MFC4989108.1"/>
    </source>
</evidence>
<feature type="region of interest" description="Disordered" evidence="1">
    <location>
        <begin position="221"/>
        <end position="240"/>
    </location>
</feature>
<evidence type="ECO:0000259" key="3">
    <source>
        <dbReference type="Pfam" id="PF01935"/>
    </source>
</evidence>
<dbReference type="InterPro" id="IPR027417">
    <property type="entry name" value="P-loop_NTPase"/>
</dbReference>
<feature type="domain" description="PrgI-like" evidence="4">
    <location>
        <begin position="32"/>
        <end position="98"/>
    </location>
</feature>
<evidence type="ECO:0000256" key="1">
    <source>
        <dbReference type="SAM" id="MobiDB-lite"/>
    </source>
</evidence>
<sequence length="1200" mass="135761">MTTEQSERRRDQVLNTIVKQPEIAGRALSEFVIVYAVAFAFWTVAVVLSPPGMTFPLGAIGLLAFIVSTILVFAAPSHRRIHRYVIDLYRHYTDQPEYVHTMSNETTSDRQPEPESFVRRVASLPLIKWSVFGSGTDDSTQEFIEVKKAYRDSHAVERSDGTLVGAVRVTPANMATKDEDEWRTKVNRLARSLASKVHYGAQWFNTMRSVDYESRENTYRQRGSEYRSQAISAEEDGDDQTTLTRNVLTDICEERAWTVSVLQETTMTREYYFIVAVDPEDVVISVDDEGLAAVPILGKFVTAKRLAEREGSEEHLQEMVEKLEMRLNEVAELARSVDSDITAVPLSSSAFSKVLADYYRGDDVYEYEDFTSLVRQCPVPVDDEESGDPEHDLDYSHLTTDRPDPGNTRSRREAAPGVSASATAPDGGTVVGQDQEQSQDREHDRKDRGRSRSSTRGGGSDLSTLLREQISGDGQKGDERPRSDFGPSPDPEDRPDSDRRPDDDRGADDGEQGDDTDDQEGKEEGEDDDSEFSEIEYEPEALNNGATVGIVTDEDELEWRYQSLLSPDSINPSESPRYVVLDDDTYSTTLAIRDWPGRPPLGMLEPILNFDEPGVRATTSTHFQGLDVDNKRRELKSQVDAMEQKTANAEEKNSPFAERYRQSYEAARDIKESVEQPDTGLFESTTYIELRAPSPKLLKKAIRSVRTSLRELNADAKEMKYHQVEGYQTAAPLAKDDTGEEVTMTSNGLAALIPWTSENLIEPGGVEIGTHADRCEPTVLDLFSRSTGYNMGIFGKIGSGKTTTLKTFLLRHKIQNPETRMVLIDPVREFTGLCEIFDGNHVVIGGETPINPLEIEAVPEEKLKRIGESTPLKDVKRRGMTFIQTYYRLEDLDLTDKKGTWQKAIEVAFDRAGITEAPATHDRPSPTITDAIQVLEDMVNDPDQFVRDEIADDEESWEDRKETAIRILNNDISAFEEGGIYHHLTKPTELDISESDTLYLDLQRYEGEAKTGLMMQTLTSLVYQQAKRSEHPTIMAMDESHYMTKHSSDLSFLKQAIRHSRHYDLSMIFSTQSVGEFYGEKDTVDDENREQKQEDAQIIIDQMSVKIFHYLEEMDDTWAERFDLTDSEKEYIQGATPGKEEYGFSEALLKVDQKGCYPLRVEMGDHHNPCEFAFVQYDPSNHGENMASFLREQTDEWRWL</sequence>
<feature type="domain" description="Helicase HerA central" evidence="3">
    <location>
        <begin position="767"/>
        <end position="957"/>
    </location>
</feature>
<dbReference type="RefSeq" id="WP_224829048.1">
    <property type="nucleotide sequence ID" value="NZ_JAIVEF010000014.1"/>
</dbReference>
<keyword evidence="6" id="KW-0378">Hydrolase</keyword>
<feature type="compositionally biased region" description="Acidic residues" evidence="1">
    <location>
        <begin position="509"/>
        <end position="539"/>
    </location>
</feature>
<feature type="region of interest" description="Disordered" evidence="1">
    <location>
        <begin position="378"/>
        <end position="548"/>
    </location>
</feature>
<evidence type="ECO:0000259" key="4">
    <source>
        <dbReference type="Pfam" id="PF26592"/>
    </source>
</evidence>